<evidence type="ECO:0000313" key="6">
    <source>
        <dbReference type="Proteomes" id="UP000823863"/>
    </source>
</evidence>
<dbReference type="GO" id="GO:0003700">
    <property type="term" value="F:DNA-binding transcription factor activity"/>
    <property type="evidence" value="ECO:0007669"/>
    <property type="project" value="InterPro"/>
</dbReference>
<dbReference type="AlphaFoldDB" id="A0A9D2PVM9"/>
<feature type="domain" description="HTH araC/xylS-type" evidence="4">
    <location>
        <begin position="168"/>
        <end position="268"/>
    </location>
</feature>
<dbReference type="SUPFAM" id="SSF46689">
    <property type="entry name" value="Homeodomain-like"/>
    <property type="match status" value="1"/>
</dbReference>
<dbReference type="InterPro" id="IPR018060">
    <property type="entry name" value="HTH_AraC"/>
</dbReference>
<comment type="caution">
    <text evidence="5">The sequence shown here is derived from an EMBL/GenBank/DDBJ whole genome shotgun (WGS) entry which is preliminary data.</text>
</comment>
<evidence type="ECO:0000313" key="5">
    <source>
        <dbReference type="EMBL" id="HJC67591.1"/>
    </source>
</evidence>
<reference evidence="5" key="1">
    <citation type="journal article" date="2021" name="PeerJ">
        <title>Extensive microbial diversity within the chicken gut microbiome revealed by metagenomics and culture.</title>
        <authorList>
            <person name="Gilroy R."/>
            <person name="Ravi A."/>
            <person name="Getino M."/>
            <person name="Pursley I."/>
            <person name="Horton D.L."/>
            <person name="Alikhan N.F."/>
            <person name="Baker D."/>
            <person name="Gharbi K."/>
            <person name="Hall N."/>
            <person name="Watson M."/>
            <person name="Adriaenssens E.M."/>
            <person name="Foster-Nyarko E."/>
            <person name="Jarju S."/>
            <person name="Secka A."/>
            <person name="Antonio M."/>
            <person name="Oren A."/>
            <person name="Chaudhuri R.R."/>
            <person name="La Ragione R."/>
            <person name="Hildebrand F."/>
            <person name="Pallen M.J."/>
        </authorList>
    </citation>
    <scope>NUCLEOTIDE SEQUENCE</scope>
    <source>
        <strain evidence="5">CHK198-12963</strain>
    </source>
</reference>
<dbReference type="EMBL" id="DWWB01000077">
    <property type="protein sequence ID" value="HJC67591.1"/>
    <property type="molecule type" value="Genomic_DNA"/>
</dbReference>
<dbReference type="PROSITE" id="PS01124">
    <property type="entry name" value="HTH_ARAC_FAMILY_2"/>
    <property type="match status" value="1"/>
</dbReference>
<keyword evidence="3" id="KW-0804">Transcription</keyword>
<organism evidence="5 6">
    <name type="scientific">Candidatus Enterocloster excrementigallinarum</name>
    <dbReference type="NCBI Taxonomy" id="2838558"/>
    <lineage>
        <taxon>Bacteria</taxon>
        <taxon>Bacillati</taxon>
        <taxon>Bacillota</taxon>
        <taxon>Clostridia</taxon>
        <taxon>Lachnospirales</taxon>
        <taxon>Lachnospiraceae</taxon>
        <taxon>Enterocloster</taxon>
    </lineage>
</organism>
<dbReference type="InterPro" id="IPR009057">
    <property type="entry name" value="Homeodomain-like_sf"/>
</dbReference>
<protein>
    <submittedName>
        <fullName evidence="5">AraC family transcriptional regulator</fullName>
    </submittedName>
</protein>
<dbReference type="Pfam" id="PF12833">
    <property type="entry name" value="HTH_18"/>
    <property type="match status" value="1"/>
</dbReference>
<dbReference type="SMART" id="SM00342">
    <property type="entry name" value="HTH_ARAC"/>
    <property type="match status" value="1"/>
</dbReference>
<proteinExistence type="predicted"/>
<accession>A0A9D2PVM9</accession>
<dbReference type="GO" id="GO:0043565">
    <property type="term" value="F:sequence-specific DNA binding"/>
    <property type="evidence" value="ECO:0007669"/>
    <property type="project" value="InterPro"/>
</dbReference>
<keyword evidence="1" id="KW-0805">Transcription regulation</keyword>
<evidence type="ECO:0000256" key="3">
    <source>
        <dbReference type="ARBA" id="ARBA00023163"/>
    </source>
</evidence>
<evidence type="ECO:0000256" key="2">
    <source>
        <dbReference type="ARBA" id="ARBA00023125"/>
    </source>
</evidence>
<evidence type="ECO:0000259" key="4">
    <source>
        <dbReference type="PROSITE" id="PS01124"/>
    </source>
</evidence>
<name>A0A9D2PVM9_9FIRM</name>
<dbReference type="PANTHER" id="PTHR46796">
    <property type="entry name" value="HTH-TYPE TRANSCRIPTIONAL ACTIVATOR RHAS-RELATED"/>
    <property type="match status" value="1"/>
</dbReference>
<sequence>MARIDNDLLLKQFPVVQYDLPKKVLNYRELYVSGSQYRRGVLFFQFYADRKVTFQRLPDPCPLLSFKQNSSGIRVELIGVNSELNEHEVDAGTAAFCVKPLLLYDFKGITQNIASLVNTPDQNDYKVDQLELAKRIFSTDDIAKRMQIFNLATSVHNYSLNNAYLVANYCADMIQSNYQDDIRISVMLDQTNYSREYCRVSFKNIYGVSPKKYYKLIRLHRALSLLKNVSDGKCLPDIAIQSGYYDQAHFTNEFRGFLGRTPQEVYKEIGKSHFEL</sequence>
<evidence type="ECO:0000256" key="1">
    <source>
        <dbReference type="ARBA" id="ARBA00023015"/>
    </source>
</evidence>
<dbReference type="Gene3D" id="1.10.10.60">
    <property type="entry name" value="Homeodomain-like"/>
    <property type="match status" value="1"/>
</dbReference>
<reference evidence="5" key="2">
    <citation type="submission" date="2021-04" db="EMBL/GenBank/DDBJ databases">
        <authorList>
            <person name="Gilroy R."/>
        </authorList>
    </citation>
    <scope>NUCLEOTIDE SEQUENCE</scope>
    <source>
        <strain evidence="5">CHK198-12963</strain>
    </source>
</reference>
<dbReference type="Proteomes" id="UP000823863">
    <property type="component" value="Unassembled WGS sequence"/>
</dbReference>
<dbReference type="InterPro" id="IPR050204">
    <property type="entry name" value="AraC_XylS_family_regulators"/>
</dbReference>
<keyword evidence="2" id="KW-0238">DNA-binding</keyword>
<gene>
    <name evidence="5" type="ORF">H9931_12910</name>
</gene>